<proteinExistence type="predicted"/>
<organism evidence="1 2">
    <name type="scientific">Streptomyces nigrescens</name>
    <dbReference type="NCBI Taxonomy" id="1920"/>
    <lineage>
        <taxon>Bacteria</taxon>
        <taxon>Bacillati</taxon>
        <taxon>Actinomycetota</taxon>
        <taxon>Actinomycetes</taxon>
        <taxon>Kitasatosporales</taxon>
        <taxon>Streptomycetaceae</taxon>
        <taxon>Streptomyces</taxon>
    </lineage>
</organism>
<dbReference type="Proteomes" id="UP001059597">
    <property type="component" value="Plasmid SNP1"/>
</dbReference>
<keyword evidence="2" id="KW-1185">Reference proteome</keyword>
<evidence type="ECO:0000313" key="1">
    <source>
        <dbReference type="EMBL" id="BDM74905.1"/>
    </source>
</evidence>
<dbReference type="Pfam" id="PF15575">
    <property type="entry name" value="Imm49"/>
    <property type="match status" value="1"/>
</dbReference>
<geneLocation type="plasmid" evidence="1 2">
    <name>SNP1</name>
</geneLocation>
<evidence type="ECO:0000313" key="2">
    <source>
        <dbReference type="Proteomes" id="UP001059597"/>
    </source>
</evidence>
<name>A0ABN6R957_STRNI</name>
<accession>A0ABN6R957</accession>
<dbReference type="EMBL" id="AP026074">
    <property type="protein sequence ID" value="BDM74905.1"/>
    <property type="molecule type" value="Genomic_DNA"/>
</dbReference>
<evidence type="ECO:0008006" key="3">
    <source>
        <dbReference type="Google" id="ProtNLM"/>
    </source>
</evidence>
<reference evidence="1" key="1">
    <citation type="submission" date="2022-06" db="EMBL/GenBank/DDBJ databases">
        <title>Complete genome sequence of Streptomyces nigrescens HEK616.</title>
        <authorList>
            <person name="Asamizu S."/>
            <person name="Onaka H."/>
        </authorList>
    </citation>
    <scope>NUCLEOTIDE SEQUENCE</scope>
    <source>
        <strain evidence="1">HEK616</strain>
        <plasmid evidence="1">SNP1</plasmid>
    </source>
</reference>
<keyword evidence="1" id="KW-0614">Plasmid</keyword>
<gene>
    <name evidence="1" type="ORF">HEK616_83920</name>
</gene>
<protein>
    <recommendedName>
        <fullName evidence="3">Immunity 49 family protein</fullName>
    </recommendedName>
</protein>
<dbReference type="InterPro" id="IPR029074">
    <property type="entry name" value="Imm49"/>
</dbReference>
<sequence>MVAVARGPVPLTARSLSTAATFPLRSRVERVNRNDDLDAPGTPDPELAMLTAVQAKRLRALAAPYVEGGHHSPLHNLAHLCRRVPEDRWPALVESHFANLRQASRGGESAAELLAGVYARLLPVDSFNAELAGALSYARVVADGLVFAYALDGPTAVRILTDVDVNRAGLEELGQAAFANLMGVPVEHEEVAIEGRALLHSVYGDSPFVASKALFLSELAQQVTGEPLPKAGALVVVPTRHLLAYHPIVDGSVADAINDLAAYALGAYEDGPGALSPRVYWWHQGGLQSLTVIDHATRTFSLQPPPELLGLMKGLVRLDQAGRLASRATAKAPDIGALTHSTAESIARLAQDPAGLSGAFATAVQLCQAHCAPDPRVAHIDTWDAWATATQLGSALFTGARPQQCRLGEDLVAQLPAIEAEPPADARAWLDAFYLSVICRQHDRADRLCRTPLEVLRQDDSVDEYVLHWIDTLQTYWSKRPMDDVVQKLLATMKTSAPDVITRAPKDFVDLIDYQPAALFHRLITREHDLFAEALHRSLEHHGSYWGDSAAPRSQVALGPLAMASLAYDHGFPIDPHQPHLPAYLLNRERIEELPG</sequence>